<dbReference type="SUPFAM" id="SSF69593">
    <property type="entry name" value="Glycerol-3-phosphate (1)-acyltransferase"/>
    <property type="match status" value="1"/>
</dbReference>
<dbReference type="PANTHER" id="PTHR30068:SF3">
    <property type="entry name" value="PHOSPHOLIPID_GLYCEROL ACYLTRANSFERASE DOMAIN-CONTAINING PROTEIN"/>
    <property type="match status" value="1"/>
</dbReference>
<name>A0A419VVQ5_9BACT</name>
<dbReference type="GO" id="GO:0016746">
    <property type="term" value="F:acyltransferase activity"/>
    <property type="evidence" value="ECO:0007669"/>
    <property type="project" value="UniProtKB-KW"/>
</dbReference>
<dbReference type="GO" id="GO:0042840">
    <property type="term" value="P:D-glucuronate catabolic process"/>
    <property type="evidence" value="ECO:0007669"/>
    <property type="project" value="TreeGrafter"/>
</dbReference>
<dbReference type="AlphaFoldDB" id="A0A419VVQ5"/>
<feature type="domain" description="Phospholipid/glycerol acyltransferase" evidence="1">
    <location>
        <begin position="82"/>
        <end position="190"/>
    </location>
</feature>
<accession>A0A419VVQ5</accession>
<reference evidence="2 3" key="1">
    <citation type="submission" date="2018-09" db="EMBL/GenBank/DDBJ databases">
        <title>Genomic Encyclopedia of Archaeal and Bacterial Type Strains, Phase II (KMG-II): from individual species to whole genera.</title>
        <authorList>
            <person name="Goeker M."/>
        </authorList>
    </citation>
    <scope>NUCLEOTIDE SEQUENCE [LARGE SCALE GENOMIC DNA]</scope>
    <source>
        <strain evidence="2 3">DSM 27148</strain>
    </source>
</reference>
<evidence type="ECO:0000313" key="3">
    <source>
        <dbReference type="Proteomes" id="UP000283387"/>
    </source>
</evidence>
<proteinExistence type="predicted"/>
<protein>
    <submittedName>
        <fullName evidence="2">Acyltransferase-like protein</fullName>
    </submittedName>
</protein>
<evidence type="ECO:0000313" key="2">
    <source>
        <dbReference type="EMBL" id="RKD86191.1"/>
    </source>
</evidence>
<dbReference type="InterPro" id="IPR002123">
    <property type="entry name" value="Plipid/glycerol_acylTrfase"/>
</dbReference>
<dbReference type="Pfam" id="PF01553">
    <property type="entry name" value="Acyltransferase"/>
    <property type="match status" value="1"/>
</dbReference>
<sequence>MRDMMCFDDIRPYEDQEVNHYINVLLKDDLFRQVLFFIFNDEQKVKEISAVLAGVKTKHELQMKFMYPLIEDWIIKRTTSGVTYSGIENIDKSQSYLFISNHRDIILDSAILNYIVVQAGMNTTEVAIGNNLLIYDWIQHIVKLNGAFVVKRNLPARELLTASKNLSAYIRKTITEDNMSVWIAQREGRTKDGCDQTQQALLKMLNLSNSGDFVSGFRELKIVPLSISYEREPCGISKVEEIYKKEREGFVKTQEDDLKSMAYGLTRPKGRVHFAFGKPIDAQLDRIAQLENPQESIQKLADHIDACIYKNYKLWPYNYLAAEMLSDCRKYNGDIDVATREKFAELLEDLVKTIGGGDADCQKRMFMQMYANPLLNAENVCKSKMLS</sequence>
<keyword evidence="2" id="KW-0012">Acyltransferase</keyword>
<keyword evidence="2" id="KW-0808">Transferase</keyword>
<gene>
    <name evidence="2" type="ORF">BC643_4508</name>
</gene>
<dbReference type="Proteomes" id="UP000283387">
    <property type="component" value="Unassembled WGS sequence"/>
</dbReference>
<keyword evidence="3" id="KW-1185">Reference proteome</keyword>
<evidence type="ECO:0000259" key="1">
    <source>
        <dbReference type="Pfam" id="PF01553"/>
    </source>
</evidence>
<dbReference type="EMBL" id="RAPN01000005">
    <property type="protein sequence ID" value="RKD86191.1"/>
    <property type="molecule type" value="Genomic_DNA"/>
</dbReference>
<comment type="caution">
    <text evidence="2">The sequence shown here is derived from an EMBL/GenBank/DDBJ whole genome shotgun (WGS) entry which is preliminary data.</text>
</comment>
<dbReference type="PANTHER" id="PTHR30068">
    <property type="entry name" value="URONATE ISOMERASE"/>
    <property type="match status" value="1"/>
</dbReference>
<dbReference type="OrthoDB" id="1078132at2"/>
<organism evidence="2 3">
    <name type="scientific">Mangrovibacterium diazotrophicum</name>
    <dbReference type="NCBI Taxonomy" id="1261403"/>
    <lineage>
        <taxon>Bacteria</taxon>
        <taxon>Pseudomonadati</taxon>
        <taxon>Bacteroidota</taxon>
        <taxon>Bacteroidia</taxon>
        <taxon>Marinilabiliales</taxon>
        <taxon>Prolixibacteraceae</taxon>
        <taxon>Mangrovibacterium</taxon>
    </lineage>
</organism>
<dbReference type="RefSeq" id="WP_120275561.1">
    <property type="nucleotide sequence ID" value="NZ_RAPN01000005.1"/>
</dbReference>
<dbReference type="GO" id="GO:0019698">
    <property type="term" value="P:D-galacturonate catabolic process"/>
    <property type="evidence" value="ECO:0007669"/>
    <property type="project" value="TreeGrafter"/>
</dbReference>